<accession>A0A1F8GUI6</accession>
<dbReference type="AlphaFoldDB" id="A0A1F8GUI6"/>
<feature type="transmembrane region" description="Helical" evidence="1">
    <location>
        <begin position="178"/>
        <end position="196"/>
    </location>
</feature>
<proteinExistence type="predicted"/>
<evidence type="ECO:0000256" key="1">
    <source>
        <dbReference type="SAM" id="Phobius"/>
    </source>
</evidence>
<evidence type="ECO:0008006" key="4">
    <source>
        <dbReference type="Google" id="ProtNLM"/>
    </source>
</evidence>
<dbReference type="STRING" id="1802701.A3A33_00265"/>
<organism evidence="2 3">
    <name type="scientific">Candidatus Yanofskybacteria bacterium RIFCSPLOWO2_01_FULL_49_25</name>
    <dbReference type="NCBI Taxonomy" id="1802701"/>
    <lineage>
        <taxon>Bacteria</taxon>
        <taxon>Candidatus Yanofskyibacteriota</taxon>
    </lineage>
</organism>
<reference evidence="2 3" key="1">
    <citation type="journal article" date="2016" name="Nat. Commun.">
        <title>Thousands of microbial genomes shed light on interconnected biogeochemical processes in an aquifer system.</title>
        <authorList>
            <person name="Anantharaman K."/>
            <person name="Brown C.T."/>
            <person name="Hug L.A."/>
            <person name="Sharon I."/>
            <person name="Castelle C.J."/>
            <person name="Probst A.J."/>
            <person name="Thomas B.C."/>
            <person name="Singh A."/>
            <person name="Wilkins M.J."/>
            <person name="Karaoz U."/>
            <person name="Brodie E.L."/>
            <person name="Williams K.H."/>
            <person name="Hubbard S.S."/>
            <person name="Banfield J.F."/>
        </authorList>
    </citation>
    <scope>NUCLEOTIDE SEQUENCE [LARGE SCALE GENOMIC DNA]</scope>
</reference>
<name>A0A1F8GUI6_9BACT</name>
<keyword evidence="1" id="KW-0472">Membrane</keyword>
<sequence length="292" mass="32213">MNIFRQIGSSIYGKAYYEEVAAKSFGSSFVYYLKLALLVSLAATIVFSFRIVPTVNVALVQFGNKIVETYPADLEITIAKGKVSINQPEPYTIPMPAEAMGDSQDENIKNIIVIDTKHPFDLETFAQYKAVAWLMKDGLAVYKNSEGNQVQFVSLAQVPDTVITRDSVSELSARFMPFLRIVPFFVVPGIFIAGLFYFAYRMLYLLIFALLVWALLAIMGRKINYGIAYKIGLHAMTLPIIIAAVGLMIGFPVTLFPLSFTVIMLVMVGINHAGDSRPTVVGTTAPPPTQSQ</sequence>
<dbReference type="InterPro" id="IPR009574">
    <property type="entry name" value="DUF1189"/>
</dbReference>
<evidence type="ECO:0000313" key="3">
    <source>
        <dbReference type="Proteomes" id="UP000179047"/>
    </source>
</evidence>
<protein>
    <recommendedName>
        <fullName evidence="4">DUF1189 domain-containing protein</fullName>
    </recommendedName>
</protein>
<comment type="caution">
    <text evidence="2">The sequence shown here is derived from an EMBL/GenBank/DDBJ whole genome shotgun (WGS) entry which is preliminary data.</text>
</comment>
<dbReference type="Pfam" id="PF06691">
    <property type="entry name" value="DUF1189"/>
    <property type="match status" value="1"/>
</dbReference>
<feature type="transmembrane region" description="Helical" evidence="1">
    <location>
        <begin position="202"/>
        <end position="219"/>
    </location>
</feature>
<keyword evidence="1" id="KW-0812">Transmembrane</keyword>
<evidence type="ECO:0000313" key="2">
    <source>
        <dbReference type="EMBL" id="OGN29075.1"/>
    </source>
</evidence>
<keyword evidence="1" id="KW-1133">Transmembrane helix</keyword>
<dbReference type="EMBL" id="MGKP01000010">
    <property type="protein sequence ID" value="OGN29075.1"/>
    <property type="molecule type" value="Genomic_DNA"/>
</dbReference>
<feature type="transmembrane region" description="Helical" evidence="1">
    <location>
        <begin position="29"/>
        <end position="52"/>
    </location>
</feature>
<dbReference type="Proteomes" id="UP000179047">
    <property type="component" value="Unassembled WGS sequence"/>
</dbReference>
<gene>
    <name evidence="2" type="ORF">A3A33_00265</name>
</gene>